<organism evidence="2 3">
    <name type="scientific">Solanum bulbocastanum</name>
    <name type="common">Wild potato</name>
    <dbReference type="NCBI Taxonomy" id="147425"/>
    <lineage>
        <taxon>Eukaryota</taxon>
        <taxon>Viridiplantae</taxon>
        <taxon>Streptophyta</taxon>
        <taxon>Embryophyta</taxon>
        <taxon>Tracheophyta</taxon>
        <taxon>Spermatophyta</taxon>
        <taxon>Magnoliopsida</taxon>
        <taxon>eudicotyledons</taxon>
        <taxon>Gunneridae</taxon>
        <taxon>Pentapetalae</taxon>
        <taxon>asterids</taxon>
        <taxon>lamiids</taxon>
        <taxon>Solanales</taxon>
        <taxon>Solanaceae</taxon>
        <taxon>Solanoideae</taxon>
        <taxon>Solaneae</taxon>
        <taxon>Solanum</taxon>
    </lineage>
</organism>
<keyword evidence="3" id="KW-1185">Reference proteome</keyword>
<comment type="caution">
    <text evidence="2">The sequence shown here is derived from an EMBL/GenBank/DDBJ whole genome shotgun (WGS) entry which is preliminary data.</text>
</comment>
<dbReference type="PANTHER" id="PTHR10535">
    <property type="entry name" value="DNA-DIRECTED RNA POLYMERASES I, II, AND III SUBUNIT RPABC1"/>
    <property type="match status" value="1"/>
</dbReference>
<dbReference type="Pfam" id="PF03871">
    <property type="entry name" value="RNA_pol_Rpb5_N"/>
    <property type="match status" value="1"/>
</dbReference>
<dbReference type="AlphaFoldDB" id="A0AAN8TM29"/>
<dbReference type="InterPro" id="IPR014381">
    <property type="entry name" value="Arch_Rpo5/euc_Rpb5"/>
</dbReference>
<evidence type="ECO:0000313" key="3">
    <source>
        <dbReference type="Proteomes" id="UP001371456"/>
    </source>
</evidence>
<sequence>MSTLLEDELMILYKVRKTMMEMLNDRGYLVEEFEIKMSKQEFLQKYGVSMKRGDLEILKAKRNNDKKKIYVFFPEGAK</sequence>
<dbReference type="GO" id="GO:0005665">
    <property type="term" value="C:RNA polymerase II, core complex"/>
    <property type="evidence" value="ECO:0007669"/>
    <property type="project" value="TreeGrafter"/>
</dbReference>
<reference evidence="2 3" key="1">
    <citation type="submission" date="2024-02" db="EMBL/GenBank/DDBJ databases">
        <title>de novo genome assembly of Solanum bulbocastanum strain 11H21.</title>
        <authorList>
            <person name="Hosaka A.J."/>
        </authorList>
    </citation>
    <scope>NUCLEOTIDE SEQUENCE [LARGE SCALE GENOMIC DNA]</scope>
    <source>
        <tissue evidence="2">Young leaves</tissue>
    </source>
</reference>
<dbReference type="Gene3D" id="3.40.1340.10">
    <property type="entry name" value="RNA polymerase, Rpb5, N-terminal domain"/>
    <property type="match status" value="1"/>
</dbReference>
<name>A0AAN8TM29_SOLBU</name>
<dbReference type="SUPFAM" id="SSF53036">
    <property type="entry name" value="Eukaryotic RPB5 N-terminal domain"/>
    <property type="match status" value="1"/>
</dbReference>
<accession>A0AAN8TM29</accession>
<feature type="domain" description="RNA polymerase Rpb5 N-terminal" evidence="1">
    <location>
        <begin position="7"/>
        <end position="77"/>
    </location>
</feature>
<dbReference type="InterPro" id="IPR036710">
    <property type="entry name" value="RNA_pol_Rpb5_N_sf"/>
</dbReference>
<dbReference type="GO" id="GO:0005736">
    <property type="term" value="C:RNA polymerase I complex"/>
    <property type="evidence" value="ECO:0007669"/>
    <property type="project" value="TreeGrafter"/>
</dbReference>
<proteinExistence type="predicted"/>
<dbReference type="Proteomes" id="UP001371456">
    <property type="component" value="Unassembled WGS sequence"/>
</dbReference>
<dbReference type="GO" id="GO:0003899">
    <property type="term" value="F:DNA-directed RNA polymerase activity"/>
    <property type="evidence" value="ECO:0007669"/>
    <property type="project" value="InterPro"/>
</dbReference>
<evidence type="ECO:0000259" key="1">
    <source>
        <dbReference type="Pfam" id="PF03871"/>
    </source>
</evidence>
<dbReference type="PANTHER" id="PTHR10535:SF18">
    <property type="entry name" value="DNA-DIRECTED RNA POLYMERASES II 24 KDA POLYPEPTIDE"/>
    <property type="match status" value="1"/>
</dbReference>
<dbReference type="GO" id="GO:0006366">
    <property type="term" value="P:transcription by RNA polymerase II"/>
    <property type="evidence" value="ECO:0007669"/>
    <property type="project" value="TreeGrafter"/>
</dbReference>
<dbReference type="GO" id="GO:0005666">
    <property type="term" value="C:RNA polymerase III complex"/>
    <property type="evidence" value="ECO:0007669"/>
    <property type="project" value="TreeGrafter"/>
</dbReference>
<dbReference type="GO" id="GO:0003677">
    <property type="term" value="F:DNA binding"/>
    <property type="evidence" value="ECO:0007669"/>
    <property type="project" value="InterPro"/>
</dbReference>
<evidence type="ECO:0000313" key="2">
    <source>
        <dbReference type="EMBL" id="KAK6790184.1"/>
    </source>
</evidence>
<dbReference type="InterPro" id="IPR005571">
    <property type="entry name" value="RNA_pol_Rpb5_N"/>
</dbReference>
<dbReference type="GO" id="GO:0042797">
    <property type="term" value="P:tRNA transcription by RNA polymerase III"/>
    <property type="evidence" value="ECO:0007669"/>
    <property type="project" value="TreeGrafter"/>
</dbReference>
<gene>
    <name evidence="2" type="ORF">RDI58_013984</name>
</gene>
<dbReference type="GO" id="GO:0006362">
    <property type="term" value="P:transcription elongation by RNA polymerase I"/>
    <property type="evidence" value="ECO:0007669"/>
    <property type="project" value="TreeGrafter"/>
</dbReference>
<dbReference type="EMBL" id="JBANQN010000005">
    <property type="protein sequence ID" value="KAK6790184.1"/>
    <property type="molecule type" value="Genomic_DNA"/>
</dbReference>
<protein>
    <recommendedName>
        <fullName evidence="1">RNA polymerase Rpb5 N-terminal domain-containing protein</fullName>
    </recommendedName>
</protein>